<dbReference type="PANTHER" id="PTHR43021">
    <property type="entry name" value="NA(+)/H(+) ANTIPORTER-RELATED"/>
    <property type="match status" value="1"/>
</dbReference>
<dbReference type="Gene3D" id="1.20.1530.20">
    <property type="match status" value="1"/>
</dbReference>
<dbReference type="PANTHER" id="PTHR43021:SF2">
    <property type="entry name" value="CATION_H+ EXCHANGER DOMAIN-CONTAINING PROTEIN"/>
    <property type="match status" value="1"/>
</dbReference>
<organism evidence="7 8">
    <name type="scientific">Halanaerobium saccharolyticum</name>
    <dbReference type="NCBI Taxonomy" id="43595"/>
    <lineage>
        <taxon>Bacteria</taxon>
        <taxon>Bacillati</taxon>
        <taxon>Bacillota</taxon>
        <taxon>Clostridia</taxon>
        <taxon>Halanaerobiales</taxon>
        <taxon>Halanaerobiaceae</taxon>
        <taxon>Halanaerobium</taxon>
    </lineage>
</organism>
<evidence type="ECO:0000256" key="3">
    <source>
        <dbReference type="ARBA" id="ARBA00022989"/>
    </source>
</evidence>
<dbReference type="InterPro" id="IPR006153">
    <property type="entry name" value="Cation/H_exchanger_TM"/>
</dbReference>
<feature type="transmembrane region" description="Helical" evidence="5">
    <location>
        <begin position="178"/>
        <end position="198"/>
    </location>
</feature>
<comment type="caution">
    <text evidence="7">The sequence shown here is derived from an EMBL/GenBank/DDBJ whole genome shotgun (WGS) entry which is preliminary data.</text>
</comment>
<feature type="transmembrane region" description="Helical" evidence="5">
    <location>
        <begin position="146"/>
        <end position="166"/>
    </location>
</feature>
<keyword evidence="3 5" id="KW-1133">Transmembrane helix</keyword>
<dbReference type="RefSeq" id="WP_133513532.1">
    <property type="nucleotide sequence ID" value="NZ_SNWX01000001.1"/>
</dbReference>
<dbReference type="GO" id="GO:0016020">
    <property type="term" value="C:membrane"/>
    <property type="evidence" value="ECO:0007669"/>
    <property type="project" value="UniProtKB-SubCell"/>
</dbReference>
<dbReference type="GO" id="GO:1902600">
    <property type="term" value="P:proton transmembrane transport"/>
    <property type="evidence" value="ECO:0007669"/>
    <property type="project" value="InterPro"/>
</dbReference>
<dbReference type="Proteomes" id="UP000295064">
    <property type="component" value="Unassembled WGS sequence"/>
</dbReference>
<feature type="transmembrane region" description="Helical" evidence="5">
    <location>
        <begin position="218"/>
        <end position="242"/>
    </location>
</feature>
<feature type="transmembrane region" description="Helical" evidence="5">
    <location>
        <begin position="254"/>
        <end position="278"/>
    </location>
</feature>
<evidence type="ECO:0000259" key="6">
    <source>
        <dbReference type="Pfam" id="PF00999"/>
    </source>
</evidence>
<reference evidence="7 8" key="1">
    <citation type="submission" date="2019-03" db="EMBL/GenBank/DDBJ databases">
        <title>Subsurface microbial communities from deep shales in Ohio and West Virginia, USA.</title>
        <authorList>
            <person name="Wrighton K."/>
        </authorList>
    </citation>
    <scope>NUCLEOTIDE SEQUENCE [LARGE SCALE GENOMIC DNA]</scope>
    <source>
        <strain evidence="7 8">MA284_T2</strain>
    </source>
</reference>
<dbReference type="EMBL" id="SNWX01000001">
    <property type="protein sequence ID" value="TDO95092.1"/>
    <property type="molecule type" value="Genomic_DNA"/>
</dbReference>
<protein>
    <submittedName>
        <fullName evidence="7">Transporter (CPA2 family)</fullName>
    </submittedName>
</protein>
<name>A0A4V3CFT9_9FIRM</name>
<dbReference type="AlphaFoldDB" id="A0A4V3CFT9"/>
<feature type="transmembrane region" description="Helical" evidence="5">
    <location>
        <begin position="395"/>
        <end position="415"/>
    </location>
</feature>
<feature type="domain" description="Cation/H+ exchanger transmembrane" evidence="6">
    <location>
        <begin position="34"/>
        <end position="415"/>
    </location>
</feature>
<gene>
    <name evidence="7" type="ORF">DFR79_10191</name>
</gene>
<evidence type="ECO:0000313" key="7">
    <source>
        <dbReference type="EMBL" id="TDO95092.1"/>
    </source>
</evidence>
<feature type="transmembrane region" description="Helical" evidence="5">
    <location>
        <begin position="329"/>
        <end position="352"/>
    </location>
</feature>
<keyword evidence="4 5" id="KW-0472">Membrane</keyword>
<dbReference type="InterPro" id="IPR038770">
    <property type="entry name" value="Na+/solute_symporter_sf"/>
</dbReference>
<feature type="transmembrane region" description="Helical" evidence="5">
    <location>
        <begin position="78"/>
        <end position="106"/>
    </location>
</feature>
<keyword evidence="2 5" id="KW-0812">Transmembrane</keyword>
<accession>A0A4V3CFT9</accession>
<evidence type="ECO:0000256" key="1">
    <source>
        <dbReference type="ARBA" id="ARBA00004141"/>
    </source>
</evidence>
<feature type="transmembrane region" description="Helical" evidence="5">
    <location>
        <begin position="50"/>
        <end position="72"/>
    </location>
</feature>
<comment type="subcellular location">
    <subcellularLocation>
        <location evidence="1">Membrane</location>
        <topology evidence="1">Multi-pass membrane protein</topology>
    </subcellularLocation>
</comment>
<evidence type="ECO:0000256" key="5">
    <source>
        <dbReference type="SAM" id="Phobius"/>
    </source>
</evidence>
<proteinExistence type="predicted"/>
<evidence type="ECO:0000256" key="2">
    <source>
        <dbReference type="ARBA" id="ARBA00022692"/>
    </source>
</evidence>
<feature type="transmembrane region" description="Helical" evidence="5">
    <location>
        <begin position="298"/>
        <end position="317"/>
    </location>
</feature>
<evidence type="ECO:0000313" key="8">
    <source>
        <dbReference type="Proteomes" id="UP000295064"/>
    </source>
</evidence>
<feature type="transmembrane region" description="Helical" evidence="5">
    <location>
        <begin position="364"/>
        <end position="383"/>
    </location>
</feature>
<sequence>MNELESISVLIVEEWLVLNNISNKELYLISIFLLFAFLIVLLAKKYKIPIVVGYVFLGILMSPDIISLLPLIDQEFTNFYTFILANLNYVTTIALSFIAFTIGSELSIKTIKRLGKNILYIALLESFGAFVVVTTAIYLIGNPLYMALLFGAIASATAPAATVMVLKEYNAEGPLTSTIMAVVGLDDALALIIFSLINPIAYSQYLGGAGEPLNLSALIIYPLTEIFGSIFVGLALGYAAQYLLTIFNEKTRKILTIVTTIILSSSIAVFFEFSPLIANMSVGFAIKNFAKKNLQISEYLDTLTIPLYAMFFIIAGTEIRFSEMGSLSFLLIAFSYLTARIIGKVGGSTLAAKVSGAPEAVKKYIGLGLLPQSGVAIALAYTVQKQYTQETEVGLLIFNTLLLTAAITEVVGPLLTKYAVVNAGEINAGNQSREDYS</sequence>
<feature type="transmembrane region" description="Helical" evidence="5">
    <location>
        <begin position="26"/>
        <end position="43"/>
    </location>
</feature>
<dbReference type="GO" id="GO:0015297">
    <property type="term" value="F:antiporter activity"/>
    <property type="evidence" value="ECO:0007669"/>
    <property type="project" value="InterPro"/>
</dbReference>
<dbReference type="Pfam" id="PF00999">
    <property type="entry name" value="Na_H_Exchanger"/>
    <property type="match status" value="1"/>
</dbReference>
<feature type="transmembrane region" description="Helical" evidence="5">
    <location>
        <begin position="118"/>
        <end position="140"/>
    </location>
</feature>
<dbReference type="OrthoDB" id="9778229at2"/>
<evidence type="ECO:0000256" key="4">
    <source>
        <dbReference type="ARBA" id="ARBA00023136"/>
    </source>
</evidence>